<dbReference type="GO" id="GO:0009887">
    <property type="term" value="P:animal organ morphogenesis"/>
    <property type="evidence" value="ECO:0007669"/>
    <property type="project" value="TreeGrafter"/>
</dbReference>
<dbReference type="PANTHER" id="PTHR24332">
    <property type="entry name" value="HOMEOBOX PROTEIN CDX"/>
    <property type="match status" value="1"/>
</dbReference>
<keyword evidence="3 6" id="KW-0238">DNA-binding</keyword>
<keyword evidence="4 6" id="KW-0371">Homeobox</keyword>
<dbReference type="Proteomes" id="UP001152799">
    <property type="component" value="Chromosome 8"/>
</dbReference>
<evidence type="ECO:0000256" key="1">
    <source>
        <dbReference type="ARBA" id="ARBA00004123"/>
    </source>
</evidence>
<dbReference type="OrthoDB" id="6159439at2759"/>
<evidence type="ECO:0000313" key="10">
    <source>
        <dbReference type="EMBL" id="CAG9772155.1"/>
    </source>
</evidence>
<dbReference type="AlphaFoldDB" id="A0A9N9MV44"/>
<evidence type="ECO:0000256" key="2">
    <source>
        <dbReference type="ARBA" id="ARBA00010341"/>
    </source>
</evidence>
<name>A0A9N9MV44_9CUCU</name>
<evidence type="ECO:0000313" key="11">
    <source>
        <dbReference type="Proteomes" id="UP001152799"/>
    </source>
</evidence>
<feature type="compositionally biased region" description="Basic and acidic residues" evidence="8">
    <location>
        <begin position="100"/>
        <end position="118"/>
    </location>
</feature>
<feature type="compositionally biased region" description="Basic and acidic residues" evidence="8">
    <location>
        <begin position="64"/>
        <end position="80"/>
    </location>
</feature>
<dbReference type="GO" id="GO:0000977">
    <property type="term" value="F:RNA polymerase II transcription regulatory region sequence-specific DNA binding"/>
    <property type="evidence" value="ECO:0007669"/>
    <property type="project" value="TreeGrafter"/>
</dbReference>
<keyword evidence="11" id="KW-1185">Reference proteome</keyword>
<dbReference type="PRINTS" id="PR00031">
    <property type="entry name" value="HTHREPRESSR"/>
</dbReference>
<dbReference type="InterPro" id="IPR001356">
    <property type="entry name" value="HD"/>
</dbReference>
<dbReference type="GO" id="GO:0030154">
    <property type="term" value="P:cell differentiation"/>
    <property type="evidence" value="ECO:0007669"/>
    <property type="project" value="TreeGrafter"/>
</dbReference>
<evidence type="ECO:0000256" key="3">
    <source>
        <dbReference type="ARBA" id="ARBA00023125"/>
    </source>
</evidence>
<keyword evidence="5 6" id="KW-0539">Nucleus</keyword>
<evidence type="ECO:0000256" key="5">
    <source>
        <dbReference type="ARBA" id="ARBA00023242"/>
    </source>
</evidence>
<dbReference type="SMART" id="SM00389">
    <property type="entry name" value="HOX"/>
    <property type="match status" value="1"/>
</dbReference>
<dbReference type="Pfam" id="PF00046">
    <property type="entry name" value="Homeodomain"/>
    <property type="match status" value="1"/>
</dbReference>
<dbReference type="InterPro" id="IPR000047">
    <property type="entry name" value="HTH_motif"/>
</dbReference>
<dbReference type="InterPro" id="IPR047152">
    <property type="entry name" value="Caudal_homeobox"/>
</dbReference>
<proteinExistence type="inferred from homology"/>
<dbReference type="GO" id="GO:0000981">
    <property type="term" value="F:DNA-binding transcription factor activity, RNA polymerase II-specific"/>
    <property type="evidence" value="ECO:0007669"/>
    <property type="project" value="InterPro"/>
</dbReference>
<feature type="region of interest" description="Disordered" evidence="8">
    <location>
        <begin position="93"/>
        <end position="122"/>
    </location>
</feature>
<dbReference type="GO" id="GO:0005634">
    <property type="term" value="C:nucleus"/>
    <property type="evidence" value="ECO:0007669"/>
    <property type="project" value="UniProtKB-SubCell"/>
</dbReference>
<dbReference type="EMBL" id="OU892284">
    <property type="protein sequence ID" value="CAG9772155.1"/>
    <property type="molecule type" value="Genomic_DNA"/>
</dbReference>
<feature type="DNA-binding region" description="Homeobox" evidence="6">
    <location>
        <begin position="129"/>
        <end position="188"/>
    </location>
</feature>
<dbReference type="CDD" id="cd00086">
    <property type="entry name" value="homeodomain"/>
    <property type="match status" value="1"/>
</dbReference>
<evidence type="ECO:0000259" key="9">
    <source>
        <dbReference type="PROSITE" id="PS50071"/>
    </source>
</evidence>
<feature type="domain" description="Homeobox" evidence="9">
    <location>
        <begin position="127"/>
        <end position="187"/>
    </location>
</feature>
<dbReference type="GO" id="GO:0009948">
    <property type="term" value="P:anterior/posterior axis specification"/>
    <property type="evidence" value="ECO:0007669"/>
    <property type="project" value="TreeGrafter"/>
</dbReference>
<dbReference type="SUPFAM" id="SSF46689">
    <property type="entry name" value="Homeodomain-like"/>
    <property type="match status" value="1"/>
</dbReference>
<dbReference type="PROSITE" id="PS00027">
    <property type="entry name" value="HOMEOBOX_1"/>
    <property type="match status" value="1"/>
</dbReference>
<gene>
    <name evidence="10" type="ORF">CEUTPL_LOCUS12576</name>
</gene>
<comment type="subcellular location">
    <subcellularLocation>
        <location evidence="1 6 7">Nucleus</location>
    </subcellularLocation>
</comment>
<dbReference type="InterPro" id="IPR017970">
    <property type="entry name" value="Homeobox_CS"/>
</dbReference>
<evidence type="ECO:0000256" key="7">
    <source>
        <dbReference type="RuleBase" id="RU000682"/>
    </source>
</evidence>
<dbReference type="InterPro" id="IPR009057">
    <property type="entry name" value="Homeodomain-like_sf"/>
</dbReference>
<evidence type="ECO:0000256" key="6">
    <source>
        <dbReference type="PROSITE-ProRule" id="PRU00108"/>
    </source>
</evidence>
<dbReference type="Gene3D" id="1.10.10.60">
    <property type="entry name" value="Homeodomain-like"/>
    <property type="match status" value="1"/>
</dbReference>
<comment type="similarity">
    <text evidence="2">Belongs to the Caudal homeobox family.</text>
</comment>
<evidence type="ECO:0000256" key="4">
    <source>
        <dbReference type="ARBA" id="ARBA00023155"/>
    </source>
</evidence>
<organism evidence="10 11">
    <name type="scientific">Ceutorhynchus assimilis</name>
    <name type="common">cabbage seed weevil</name>
    <dbReference type="NCBI Taxonomy" id="467358"/>
    <lineage>
        <taxon>Eukaryota</taxon>
        <taxon>Metazoa</taxon>
        <taxon>Ecdysozoa</taxon>
        <taxon>Arthropoda</taxon>
        <taxon>Hexapoda</taxon>
        <taxon>Insecta</taxon>
        <taxon>Pterygota</taxon>
        <taxon>Neoptera</taxon>
        <taxon>Endopterygota</taxon>
        <taxon>Coleoptera</taxon>
        <taxon>Polyphaga</taxon>
        <taxon>Cucujiformia</taxon>
        <taxon>Curculionidae</taxon>
        <taxon>Ceutorhynchinae</taxon>
        <taxon>Ceutorhynchus</taxon>
    </lineage>
</organism>
<feature type="region of interest" description="Disordered" evidence="8">
    <location>
        <begin position="64"/>
        <end position="83"/>
    </location>
</feature>
<sequence>MDIKIKIKEIINNKINASMAADKKNLLNEIQNSNIDVKVKIEKDLADLHKVDLLKKHNNIRIKEDPDSTKNFKNEEESKKSNQFSTVYIKQEIEDEDSAKEENPDPTDNKESKKEDNNRIASKYKTRTEFQYRVIYTPHQRIELEKEYSREKFVSLRRKILLARELGLSERQVKIWFQNRRSKERKLKKRNKAEEQPQTEQITDLKPQINVTSIDHIRDTILFMQKLQQSVLARFLANSNRHQPEN</sequence>
<dbReference type="PROSITE" id="PS50071">
    <property type="entry name" value="HOMEOBOX_2"/>
    <property type="match status" value="1"/>
</dbReference>
<evidence type="ECO:0000256" key="8">
    <source>
        <dbReference type="SAM" id="MobiDB-lite"/>
    </source>
</evidence>
<reference evidence="10" key="1">
    <citation type="submission" date="2022-01" db="EMBL/GenBank/DDBJ databases">
        <authorList>
            <person name="King R."/>
        </authorList>
    </citation>
    <scope>NUCLEOTIDE SEQUENCE</scope>
</reference>
<protein>
    <recommendedName>
        <fullName evidence="9">Homeobox domain-containing protein</fullName>
    </recommendedName>
</protein>
<accession>A0A9N9MV44</accession>
<dbReference type="PANTHER" id="PTHR24332:SF9">
    <property type="entry name" value="HOMEOTIC PROTEIN CAUDAL"/>
    <property type="match status" value="1"/>
</dbReference>